<dbReference type="PANTHER" id="PTHR45625">
    <property type="entry name" value="PEPTIDYL-PROLYL CIS-TRANS ISOMERASE-RELATED"/>
    <property type="match status" value="1"/>
</dbReference>
<dbReference type="SUPFAM" id="SSF50891">
    <property type="entry name" value="Cyclophilin-like"/>
    <property type="match status" value="1"/>
</dbReference>
<dbReference type="EMBL" id="KB454486">
    <property type="protein sequence ID" value="EME32348.1"/>
    <property type="molecule type" value="Genomic_DNA"/>
</dbReference>
<dbReference type="EC" id="5.2.1.8" evidence="1"/>
<dbReference type="PROSITE" id="PS00170">
    <property type="entry name" value="CSA_PPIASE_1"/>
    <property type="match status" value="1"/>
</dbReference>
<proteinExistence type="predicted"/>
<dbReference type="Gene3D" id="2.40.100.10">
    <property type="entry name" value="Cyclophilin-like"/>
    <property type="match status" value="1"/>
</dbReference>
<name>M2Y8H4_GALSU</name>
<dbReference type="Proteomes" id="UP000030680">
    <property type="component" value="Unassembled WGS sequence"/>
</dbReference>
<dbReference type="RefSeq" id="XP_005708868.1">
    <property type="nucleotide sequence ID" value="XM_005708811.1"/>
</dbReference>
<dbReference type="GO" id="GO:0003755">
    <property type="term" value="F:peptidyl-prolyl cis-trans isomerase activity"/>
    <property type="evidence" value="ECO:0007669"/>
    <property type="project" value="UniProtKB-KW"/>
</dbReference>
<protein>
    <recommendedName>
        <fullName evidence="1">peptidylprolyl isomerase</fullName>
        <ecNumber evidence="1">5.2.1.8</ecNumber>
    </recommendedName>
</protein>
<keyword evidence="3 5" id="KW-0413">Isomerase</keyword>
<dbReference type="Gramene" id="EME32348">
    <property type="protein sequence ID" value="EME32348"/>
    <property type="gene ID" value="Gasu_04400"/>
</dbReference>
<dbReference type="PROSITE" id="PS50072">
    <property type="entry name" value="CSA_PPIASE_2"/>
    <property type="match status" value="1"/>
</dbReference>
<dbReference type="InterPro" id="IPR020892">
    <property type="entry name" value="Cyclophilin-type_PPIase_CS"/>
</dbReference>
<dbReference type="Pfam" id="PF00160">
    <property type="entry name" value="Pro_isomerase"/>
    <property type="match status" value="1"/>
</dbReference>
<dbReference type="GO" id="GO:0071013">
    <property type="term" value="C:catalytic step 2 spliceosome"/>
    <property type="evidence" value="ECO:0007669"/>
    <property type="project" value="TreeGrafter"/>
</dbReference>
<evidence type="ECO:0000313" key="6">
    <source>
        <dbReference type="Proteomes" id="UP000030680"/>
    </source>
</evidence>
<sequence>MSFIQTNCLIPKRLGFKTCCSRQKHKLLKVLRQSSCHPSSIVTWHCSEQVPSGNVAVTRPLTIPLQDDTQLTFMFSYADMLQLVEKLNQLVLSFRNAAEATAQRKKTVQPTFEYYCQRNGLFIHMECNPNLFTSAFQAKVYIRVYDDKIRVHSQAKNKLMNDFDDMSCTPSLVQLETNLGTLVVELYWKHAPKTCHNFAQLVQRQYYDDVAFHRVVHDFIVQGGDPTGTGRGGTSIYGGVFEDEITDDLRHTGAGILSMANAGPNTNGSQFFLTLAPTPHLDGKHTIFGRVKRGIQVLKRIGNVETDAYDRPLQTVKIIKAYPV</sequence>
<dbReference type="PRINTS" id="PR00153">
    <property type="entry name" value="CSAPPISMRASE"/>
</dbReference>
<evidence type="ECO:0000256" key="2">
    <source>
        <dbReference type="ARBA" id="ARBA00023110"/>
    </source>
</evidence>
<evidence type="ECO:0000256" key="1">
    <source>
        <dbReference type="ARBA" id="ARBA00013194"/>
    </source>
</evidence>
<accession>M2Y8H4</accession>
<feature type="domain" description="PPIase cyclophilin-type" evidence="4">
    <location>
        <begin position="176"/>
        <end position="323"/>
    </location>
</feature>
<dbReference type="InterPro" id="IPR029000">
    <property type="entry name" value="Cyclophilin-like_dom_sf"/>
</dbReference>
<dbReference type="eggNOG" id="KOG0881">
    <property type="taxonomic scope" value="Eukaryota"/>
</dbReference>
<evidence type="ECO:0000256" key="3">
    <source>
        <dbReference type="ARBA" id="ARBA00023235"/>
    </source>
</evidence>
<dbReference type="OrthoDB" id="271386at2759"/>
<dbReference type="InterPro" id="IPR044666">
    <property type="entry name" value="Cyclophilin_A-like"/>
</dbReference>
<keyword evidence="6" id="KW-1185">Reference proteome</keyword>
<dbReference type="AlphaFoldDB" id="M2Y8H4"/>
<gene>
    <name evidence="5" type="ORF">Gasu_04400</name>
</gene>
<organism evidence="5 6">
    <name type="scientific">Galdieria sulphuraria</name>
    <name type="common">Red alga</name>
    <dbReference type="NCBI Taxonomy" id="130081"/>
    <lineage>
        <taxon>Eukaryota</taxon>
        <taxon>Rhodophyta</taxon>
        <taxon>Bangiophyceae</taxon>
        <taxon>Galdieriales</taxon>
        <taxon>Galdieriaceae</taxon>
        <taxon>Galdieria</taxon>
    </lineage>
</organism>
<dbReference type="GO" id="GO:0006457">
    <property type="term" value="P:protein folding"/>
    <property type="evidence" value="ECO:0007669"/>
    <property type="project" value="InterPro"/>
</dbReference>
<dbReference type="InterPro" id="IPR002130">
    <property type="entry name" value="Cyclophilin-type_PPIase_dom"/>
</dbReference>
<dbReference type="STRING" id="130081.M2Y8H4"/>
<dbReference type="FunFam" id="2.40.100.10:FF:000008">
    <property type="entry name" value="Peptidyl-prolyl cis-trans isomerase"/>
    <property type="match status" value="1"/>
</dbReference>
<reference evidence="6" key="1">
    <citation type="journal article" date="2013" name="Science">
        <title>Gene transfer from bacteria and archaea facilitated evolution of an extremophilic eukaryote.</title>
        <authorList>
            <person name="Schonknecht G."/>
            <person name="Chen W.H."/>
            <person name="Ternes C.M."/>
            <person name="Barbier G.G."/>
            <person name="Shrestha R.P."/>
            <person name="Stanke M."/>
            <person name="Brautigam A."/>
            <person name="Baker B.J."/>
            <person name="Banfield J.F."/>
            <person name="Garavito R.M."/>
            <person name="Carr K."/>
            <person name="Wilkerson C."/>
            <person name="Rensing S.A."/>
            <person name="Gagneul D."/>
            <person name="Dickenson N.E."/>
            <person name="Oesterhelt C."/>
            <person name="Lercher M.J."/>
            <person name="Weber A.P."/>
        </authorList>
    </citation>
    <scope>NUCLEOTIDE SEQUENCE [LARGE SCALE GENOMIC DNA]</scope>
    <source>
        <strain evidence="6">074W</strain>
    </source>
</reference>
<evidence type="ECO:0000313" key="5">
    <source>
        <dbReference type="EMBL" id="EME32348.1"/>
    </source>
</evidence>
<dbReference type="GeneID" id="17090937"/>
<keyword evidence="2" id="KW-0697">Rotamase</keyword>
<evidence type="ECO:0000259" key="4">
    <source>
        <dbReference type="PROSITE" id="PS50072"/>
    </source>
</evidence>
<dbReference type="PANTHER" id="PTHR45625:SF4">
    <property type="entry name" value="PEPTIDYLPROLYL ISOMERASE DOMAIN AND WD REPEAT-CONTAINING PROTEIN 1"/>
    <property type="match status" value="1"/>
</dbReference>